<comment type="caution">
    <text evidence="10">The sequence shown here is derived from an EMBL/GenBank/DDBJ whole genome shotgun (WGS) entry which is preliminary data.</text>
</comment>
<proteinExistence type="inferred from homology"/>
<keyword evidence="11" id="KW-1185">Reference proteome</keyword>
<keyword evidence="6" id="KW-0645">Protease</keyword>
<comment type="similarity">
    <text evidence="4">Belongs to the peptidase M29 family.</text>
</comment>
<evidence type="ECO:0000256" key="5">
    <source>
        <dbReference type="ARBA" id="ARBA00022438"/>
    </source>
</evidence>
<dbReference type="PANTHER" id="PTHR34448">
    <property type="entry name" value="AMINOPEPTIDASE"/>
    <property type="match status" value="1"/>
</dbReference>
<evidence type="ECO:0000256" key="1">
    <source>
        <dbReference type="ARBA" id="ARBA00001941"/>
    </source>
</evidence>
<evidence type="ECO:0000313" key="11">
    <source>
        <dbReference type="Proteomes" id="UP001596989"/>
    </source>
</evidence>
<organism evidence="10 11">
    <name type="scientific">Paenibacillus chungangensis</name>
    <dbReference type="NCBI Taxonomy" id="696535"/>
    <lineage>
        <taxon>Bacteria</taxon>
        <taxon>Bacillati</taxon>
        <taxon>Bacillota</taxon>
        <taxon>Bacilli</taxon>
        <taxon>Bacillales</taxon>
        <taxon>Paenibacillaceae</taxon>
        <taxon>Paenibacillus</taxon>
    </lineage>
</organism>
<dbReference type="InterPro" id="IPR000787">
    <property type="entry name" value="Peptidase_M29"/>
</dbReference>
<dbReference type="InterPro" id="IPR052170">
    <property type="entry name" value="M29_Exopeptidase"/>
</dbReference>
<comment type="cofactor">
    <cofactor evidence="3">
        <name>Zn(2+)</name>
        <dbReference type="ChEBI" id="CHEBI:29105"/>
    </cofactor>
</comment>
<name>A0ABW3HP72_9BACL</name>
<protein>
    <submittedName>
        <fullName evidence="10">Aminopeptidase</fullName>
    </submittedName>
</protein>
<evidence type="ECO:0000256" key="2">
    <source>
        <dbReference type="ARBA" id="ARBA00001946"/>
    </source>
</evidence>
<dbReference type="PANTHER" id="PTHR34448:SF1">
    <property type="entry name" value="BLL6088 PROTEIN"/>
    <property type="match status" value="1"/>
</dbReference>
<keyword evidence="9" id="KW-0482">Metalloprotease</keyword>
<dbReference type="SUPFAM" id="SSF144052">
    <property type="entry name" value="Thermophilic metalloprotease-like"/>
    <property type="match status" value="1"/>
</dbReference>
<dbReference type="EMBL" id="JBHTJZ010000009">
    <property type="protein sequence ID" value="MFD0959352.1"/>
    <property type="molecule type" value="Genomic_DNA"/>
</dbReference>
<evidence type="ECO:0000256" key="9">
    <source>
        <dbReference type="ARBA" id="ARBA00023049"/>
    </source>
</evidence>
<dbReference type="Proteomes" id="UP001596989">
    <property type="component" value="Unassembled WGS sequence"/>
</dbReference>
<keyword evidence="5 10" id="KW-0031">Aminopeptidase</keyword>
<comment type="cofactor">
    <cofactor evidence="2">
        <name>Mg(2+)</name>
        <dbReference type="ChEBI" id="CHEBI:18420"/>
    </cofactor>
</comment>
<evidence type="ECO:0000256" key="4">
    <source>
        <dbReference type="ARBA" id="ARBA00008236"/>
    </source>
</evidence>
<sequence length="371" mass="42020">MRDPRLQKLAQNLVQYSIDVQPGENVLIDMIGSERELANCLIEEVAKRGGRPFVETSDRSVLRTLLQNTTKEGIQIWSELDLERMKRMQGYIAIRSGDNVNELSDVPEANMRLYEQLYRNPVHTEQRVKGTKWVVLRYPNASMAQLANMSTEAFENFYFDVCNLDYAKMERAMQPLEDLMNRTDKVRIVSPGTDLTFSIKGIGAKKCAGHRNIPDGEVFTAPVKHSVNGIITYNAPSVYAGVTFQDISFTFQDGKIVHADSNNPSRLNEILDMDEGSRFIGEFAIGFNPHILHPMNDILFDEKIAGSLHFTPGQAYEETDNGNRSSVHWDLVLIQRPDYGGGQIYFDDILIRKDGLFVIPELEALNPDNLK</sequence>
<accession>A0ABW3HP72</accession>
<evidence type="ECO:0000256" key="7">
    <source>
        <dbReference type="ARBA" id="ARBA00022723"/>
    </source>
</evidence>
<dbReference type="Pfam" id="PF02073">
    <property type="entry name" value="Peptidase_M29"/>
    <property type="match status" value="1"/>
</dbReference>
<dbReference type="GO" id="GO:0004177">
    <property type="term" value="F:aminopeptidase activity"/>
    <property type="evidence" value="ECO:0007669"/>
    <property type="project" value="UniProtKB-KW"/>
</dbReference>
<keyword evidence="7" id="KW-0479">Metal-binding</keyword>
<dbReference type="RefSeq" id="WP_377563458.1">
    <property type="nucleotide sequence ID" value="NZ_JBHTJZ010000009.1"/>
</dbReference>
<evidence type="ECO:0000256" key="8">
    <source>
        <dbReference type="ARBA" id="ARBA00022801"/>
    </source>
</evidence>
<gene>
    <name evidence="10" type="ORF">ACFQ2I_08110</name>
</gene>
<keyword evidence="8" id="KW-0378">Hydrolase</keyword>
<dbReference type="InterPro" id="IPR035097">
    <property type="entry name" value="M29_N-terminal"/>
</dbReference>
<evidence type="ECO:0000313" key="10">
    <source>
        <dbReference type="EMBL" id="MFD0959352.1"/>
    </source>
</evidence>
<reference evidence="11" key="1">
    <citation type="journal article" date="2019" name="Int. J. Syst. Evol. Microbiol.">
        <title>The Global Catalogue of Microorganisms (GCM) 10K type strain sequencing project: providing services to taxonomists for standard genome sequencing and annotation.</title>
        <authorList>
            <consortium name="The Broad Institute Genomics Platform"/>
            <consortium name="The Broad Institute Genome Sequencing Center for Infectious Disease"/>
            <person name="Wu L."/>
            <person name="Ma J."/>
        </authorList>
    </citation>
    <scope>NUCLEOTIDE SEQUENCE [LARGE SCALE GENOMIC DNA]</scope>
    <source>
        <strain evidence="11">CCUG 59129</strain>
    </source>
</reference>
<evidence type="ECO:0000256" key="3">
    <source>
        <dbReference type="ARBA" id="ARBA00001947"/>
    </source>
</evidence>
<evidence type="ECO:0000256" key="6">
    <source>
        <dbReference type="ARBA" id="ARBA00022670"/>
    </source>
</evidence>
<comment type="cofactor">
    <cofactor evidence="1">
        <name>Co(2+)</name>
        <dbReference type="ChEBI" id="CHEBI:48828"/>
    </cofactor>
</comment>
<dbReference type="Gene3D" id="3.40.1830.10">
    <property type="entry name" value="Thermophilic metalloprotease (M29)"/>
    <property type="match status" value="1"/>
</dbReference>